<keyword evidence="4" id="KW-1185">Reference proteome</keyword>
<dbReference type="CDD" id="cd04508">
    <property type="entry name" value="Tudor_SF"/>
    <property type="match status" value="1"/>
</dbReference>
<dbReference type="AlphaFoldDB" id="A0A3M7P369"/>
<dbReference type="OrthoDB" id="10068869at2759"/>
<dbReference type="InterPro" id="IPR002999">
    <property type="entry name" value="Tudor"/>
</dbReference>
<gene>
    <name evidence="3" type="ORF">BpHYR1_048152</name>
</gene>
<evidence type="ECO:0000256" key="1">
    <source>
        <dbReference type="SAM" id="MobiDB-lite"/>
    </source>
</evidence>
<dbReference type="SUPFAM" id="SSF63748">
    <property type="entry name" value="Tudor/PWWP/MBT"/>
    <property type="match status" value="1"/>
</dbReference>
<evidence type="ECO:0000313" key="3">
    <source>
        <dbReference type="EMBL" id="RMZ93526.1"/>
    </source>
</evidence>
<protein>
    <recommendedName>
        <fullName evidence="2">Tudor domain-containing protein</fullName>
    </recommendedName>
</protein>
<dbReference type="PROSITE" id="PS50304">
    <property type="entry name" value="TUDOR"/>
    <property type="match status" value="1"/>
</dbReference>
<feature type="domain" description="Tudor" evidence="2">
    <location>
        <begin position="146"/>
        <end position="172"/>
    </location>
</feature>
<sequence length="172" mass="20305">MKAYREQHLSDEPPRRSLSPPDMNKEDVIIEIKNHINSLKISEKCDKMFNELSSIKKSQRQLKDEMEGKLKLLRIDFEEWKNQEPPVLIPNPNIFVYVKNKKTERNLVQGIPLGSKPNEVYELVPKPEPELTEKEKILKLRSELPEIKVGEEVLAKWPDDGWYYRSIVTDYF</sequence>
<proteinExistence type="predicted"/>
<feature type="compositionally biased region" description="Basic and acidic residues" evidence="1">
    <location>
        <begin position="1"/>
        <end position="15"/>
    </location>
</feature>
<evidence type="ECO:0000259" key="2">
    <source>
        <dbReference type="PROSITE" id="PS50304"/>
    </source>
</evidence>
<comment type="caution">
    <text evidence="3">The sequence shown here is derived from an EMBL/GenBank/DDBJ whole genome shotgun (WGS) entry which is preliminary data.</text>
</comment>
<dbReference type="Proteomes" id="UP000276133">
    <property type="component" value="Unassembled WGS sequence"/>
</dbReference>
<evidence type="ECO:0000313" key="4">
    <source>
        <dbReference type="Proteomes" id="UP000276133"/>
    </source>
</evidence>
<accession>A0A3M7P369</accession>
<dbReference type="EMBL" id="REGN01013745">
    <property type="protein sequence ID" value="RMZ93526.1"/>
    <property type="molecule type" value="Genomic_DNA"/>
</dbReference>
<feature type="region of interest" description="Disordered" evidence="1">
    <location>
        <begin position="1"/>
        <end position="24"/>
    </location>
</feature>
<name>A0A3M7P369_BRAPC</name>
<reference evidence="3 4" key="1">
    <citation type="journal article" date="2018" name="Sci. Rep.">
        <title>Genomic signatures of local adaptation to the degree of environmental predictability in rotifers.</title>
        <authorList>
            <person name="Franch-Gras L."/>
            <person name="Hahn C."/>
            <person name="Garcia-Roger E.M."/>
            <person name="Carmona M.J."/>
            <person name="Serra M."/>
            <person name="Gomez A."/>
        </authorList>
    </citation>
    <scope>NUCLEOTIDE SEQUENCE [LARGE SCALE GENOMIC DNA]</scope>
    <source>
        <strain evidence="3">HYR1</strain>
    </source>
</reference>
<organism evidence="3 4">
    <name type="scientific">Brachionus plicatilis</name>
    <name type="common">Marine rotifer</name>
    <name type="synonym">Brachionus muelleri</name>
    <dbReference type="NCBI Taxonomy" id="10195"/>
    <lineage>
        <taxon>Eukaryota</taxon>
        <taxon>Metazoa</taxon>
        <taxon>Spiralia</taxon>
        <taxon>Gnathifera</taxon>
        <taxon>Rotifera</taxon>
        <taxon>Eurotatoria</taxon>
        <taxon>Monogononta</taxon>
        <taxon>Pseudotrocha</taxon>
        <taxon>Ploima</taxon>
        <taxon>Brachionidae</taxon>
        <taxon>Brachionus</taxon>
    </lineage>
</organism>
<feature type="non-terminal residue" evidence="3">
    <location>
        <position position="172"/>
    </location>
</feature>